<dbReference type="SMART" id="SM00248">
    <property type="entry name" value="ANK"/>
    <property type="match status" value="7"/>
</dbReference>
<dbReference type="STRING" id="224129.A0A1W4XWE3"/>
<dbReference type="OrthoDB" id="2157354at2759"/>
<dbReference type="PANTHER" id="PTHR47143">
    <property type="entry name" value="TRANSIENT RECEPTOR POTENTIAL CATION CHANNEL PROTEIN PAINLESS"/>
    <property type="match status" value="1"/>
</dbReference>
<name>A0A1W4XWE3_AGRPL</name>
<evidence type="ECO:0000256" key="9">
    <source>
        <dbReference type="ARBA" id="ARBA00023136"/>
    </source>
</evidence>
<dbReference type="CTD" id="37985"/>
<keyword evidence="8" id="KW-0406">Ion transport</keyword>
<feature type="coiled-coil region" evidence="11">
    <location>
        <begin position="880"/>
        <end position="924"/>
    </location>
</feature>
<evidence type="ECO:0000256" key="1">
    <source>
        <dbReference type="ARBA" id="ARBA00004141"/>
    </source>
</evidence>
<protein>
    <submittedName>
        <fullName evidence="15">Transient receptor potential cation channel protein painless-like</fullName>
    </submittedName>
</protein>
<feature type="transmembrane region" description="Helical" evidence="12">
    <location>
        <begin position="558"/>
        <end position="580"/>
    </location>
</feature>
<dbReference type="GeneID" id="108745146"/>
<evidence type="ECO:0000256" key="11">
    <source>
        <dbReference type="SAM" id="Coils"/>
    </source>
</evidence>
<evidence type="ECO:0000256" key="6">
    <source>
        <dbReference type="ARBA" id="ARBA00022989"/>
    </source>
</evidence>
<evidence type="ECO:0000256" key="8">
    <source>
        <dbReference type="ARBA" id="ARBA00023065"/>
    </source>
</evidence>
<dbReference type="KEGG" id="apln:108745146"/>
<dbReference type="SUPFAM" id="SSF48403">
    <property type="entry name" value="Ankyrin repeat"/>
    <property type="match status" value="1"/>
</dbReference>
<dbReference type="InterPro" id="IPR036770">
    <property type="entry name" value="Ankyrin_rpt-contain_sf"/>
</dbReference>
<feature type="domain" description="Ion transport" evidence="13">
    <location>
        <begin position="525"/>
        <end position="771"/>
    </location>
</feature>
<organism evidence="14 15">
    <name type="scientific">Agrilus planipennis</name>
    <name type="common">Emerald ash borer</name>
    <name type="synonym">Agrilus marcopoli</name>
    <dbReference type="NCBI Taxonomy" id="224129"/>
    <lineage>
        <taxon>Eukaryota</taxon>
        <taxon>Metazoa</taxon>
        <taxon>Ecdysozoa</taxon>
        <taxon>Arthropoda</taxon>
        <taxon>Hexapoda</taxon>
        <taxon>Insecta</taxon>
        <taxon>Pterygota</taxon>
        <taxon>Neoptera</taxon>
        <taxon>Endopterygota</taxon>
        <taxon>Coleoptera</taxon>
        <taxon>Polyphaga</taxon>
        <taxon>Elateriformia</taxon>
        <taxon>Buprestoidea</taxon>
        <taxon>Buprestidae</taxon>
        <taxon>Agrilinae</taxon>
        <taxon>Agrilus</taxon>
    </lineage>
</organism>
<evidence type="ECO:0000313" key="15">
    <source>
        <dbReference type="RefSeq" id="XP_018336750.1"/>
    </source>
</evidence>
<dbReference type="Pfam" id="PF12796">
    <property type="entry name" value="Ank_2"/>
    <property type="match status" value="1"/>
</dbReference>
<dbReference type="GO" id="GO:0005216">
    <property type="term" value="F:monoatomic ion channel activity"/>
    <property type="evidence" value="ECO:0007669"/>
    <property type="project" value="InterPro"/>
</dbReference>
<dbReference type="InterPro" id="IPR005821">
    <property type="entry name" value="Ion_trans_dom"/>
</dbReference>
<keyword evidence="3" id="KW-0716">Sensory transduction</keyword>
<dbReference type="PANTHER" id="PTHR47143:SF4">
    <property type="entry name" value="TRANSIENT RECEPTOR POTENTIAL CATION CHANNEL PROTEIN PAINLESS"/>
    <property type="match status" value="1"/>
</dbReference>
<keyword evidence="11" id="KW-0175">Coiled coil</keyword>
<dbReference type="RefSeq" id="XP_018336750.1">
    <property type="nucleotide sequence ID" value="XM_018481248.1"/>
</dbReference>
<keyword evidence="10" id="KW-0407">Ion channel</keyword>
<dbReference type="FunCoup" id="A0A1W4XWE3">
    <property type="interactions" value="74"/>
</dbReference>
<keyword evidence="5" id="KW-0677">Repeat</keyword>
<dbReference type="Proteomes" id="UP000192223">
    <property type="component" value="Unplaced"/>
</dbReference>
<evidence type="ECO:0000256" key="10">
    <source>
        <dbReference type="ARBA" id="ARBA00023303"/>
    </source>
</evidence>
<dbReference type="GO" id="GO:0034703">
    <property type="term" value="C:cation channel complex"/>
    <property type="evidence" value="ECO:0007669"/>
    <property type="project" value="UniProtKB-ARBA"/>
</dbReference>
<keyword evidence="4 12" id="KW-0812">Transmembrane</keyword>
<accession>A0A1W4XWE3</accession>
<feature type="transmembrane region" description="Helical" evidence="12">
    <location>
        <begin position="523"/>
        <end position="546"/>
    </location>
</feature>
<dbReference type="Pfam" id="PF00520">
    <property type="entry name" value="Ion_trans"/>
    <property type="match status" value="1"/>
</dbReference>
<evidence type="ECO:0000256" key="7">
    <source>
        <dbReference type="ARBA" id="ARBA00023043"/>
    </source>
</evidence>
<reference evidence="15" key="1">
    <citation type="submission" date="2025-08" db="UniProtKB">
        <authorList>
            <consortium name="RefSeq"/>
        </authorList>
    </citation>
    <scope>IDENTIFICATION</scope>
    <source>
        <tissue evidence="15">Entire body</tissue>
    </source>
</reference>
<gene>
    <name evidence="15" type="primary">LOC108745146</name>
</gene>
<sequence>MSQGEYELHRTDSLCPTPLSRLFDLVKSNRSTEIRRLVNEHGKALLSQIYDHPFYKTIVQIACSNLASQITSETLQTLIDLGGNLYSLNEHFDNKQCLHFAAESGIPEILKVILRNINEKQINSQCDGGCSALHCLVRFSEKDDDDQEECVKLLVQCEQFDVNKIDDKNLTAIYYAARKGNRKVVSAILNFSYHPVDIDTHKFRGKSARDFIQEKQLYNGSLPMVDDSRHANNIDPINVLFSYLNDLKEDEFVRSGHLSETTANGDNGRMTLLQLASSKGLTNAVEKLLELGAIPDKVTERTPKTPIEMAAEEGYYEIVKILINTTSMVPTKALGTSLKMADVISVDPKRDYQRCCELLLEQPIDINSVNNESILRYAVCYGGSEVTLKLLRAGASLACKNNYGIMAVEEIDSTTMEKHLDECLEVNLDKNVEAENFEAVFNYKTLMPPTKFRASNKNKEVNSFSVPEDLEAANTLFKEEVEEFTLEMEVVNFMSKSAELRHLLTHPVITSFLYMKWLRLSKFFYINLAVYVLFCLYLFLYVFMSYNIESPEKSSPNVTLTIILSILFAILCIREIFQMFLTPNTYFFECENWLELILVFLTALILFQKSPSEFVRKQVSAFVILVAAFDIVLMIGQHPKMATNIVMLKTVSCNFLKFFLWYAILIIAFAMSFHVLFKNEDGNESKQSNKTLDVENEDDKEQDFFVDPAVSLFKTFVMLTGEFDASDINFNKFPVTGHLIFALFIFMIAIILFNLLNGLAVSDTQMIKSNAELVGHIARIEHITRFENMFLGKVIPNSLLEYFEEKCCCVTVPLSKLTFLRPFAHKVCLFPRYLKGYQLKVLPNQFGRVVLPNENFIDDDSMDTTCINDCRYIYLDRKTVKRTRNLIREKKLEIEKQRRESSIEQKQNEIITQQKQQIEEIRKEQKIIMHKLEAIINNMNSLTH</sequence>
<keyword evidence="6 12" id="KW-1133">Transmembrane helix</keyword>
<dbReference type="InParanoid" id="A0A1W4XWE3"/>
<proteinExistence type="predicted"/>
<feature type="transmembrane region" description="Helical" evidence="12">
    <location>
        <begin position="739"/>
        <end position="760"/>
    </location>
</feature>
<evidence type="ECO:0000256" key="2">
    <source>
        <dbReference type="ARBA" id="ARBA00022448"/>
    </source>
</evidence>
<feature type="transmembrane region" description="Helical" evidence="12">
    <location>
        <begin position="658"/>
        <end position="677"/>
    </location>
</feature>
<keyword evidence="7" id="KW-0040">ANK repeat</keyword>
<evidence type="ECO:0000313" key="14">
    <source>
        <dbReference type="Proteomes" id="UP000192223"/>
    </source>
</evidence>
<evidence type="ECO:0000256" key="12">
    <source>
        <dbReference type="SAM" id="Phobius"/>
    </source>
</evidence>
<dbReference type="AlphaFoldDB" id="A0A1W4XWE3"/>
<dbReference type="InterPro" id="IPR002110">
    <property type="entry name" value="Ankyrin_rpt"/>
</dbReference>
<feature type="transmembrane region" description="Helical" evidence="12">
    <location>
        <begin position="586"/>
        <end position="607"/>
    </location>
</feature>
<evidence type="ECO:0000256" key="4">
    <source>
        <dbReference type="ARBA" id="ARBA00022692"/>
    </source>
</evidence>
<evidence type="ECO:0000256" key="5">
    <source>
        <dbReference type="ARBA" id="ARBA00022737"/>
    </source>
</evidence>
<dbReference type="SUPFAM" id="SSF81324">
    <property type="entry name" value="Voltage-gated potassium channels"/>
    <property type="match status" value="1"/>
</dbReference>
<keyword evidence="9 12" id="KW-0472">Membrane</keyword>
<comment type="subcellular location">
    <subcellularLocation>
        <location evidence="1">Membrane</location>
        <topology evidence="1">Multi-pass membrane protein</topology>
    </subcellularLocation>
</comment>
<evidence type="ECO:0000259" key="13">
    <source>
        <dbReference type="Pfam" id="PF00520"/>
    </source>
</evidence>
<evidence type="ECO:0000256" key="3">
    <source>
        <dbReference type="ARBA" id="ARBA00022606"/>
    </source>
</evidence>
<dbReference type="Gene3D" id="1.25.40.20">
    <property type="entry name" value="Ankyrin repeat-containing domain"/>
    <property type="match status" value="3"/>
</dbReference>
<keyword evidence="14" id="KW-1185">Reference proteome</keyword>
<feature type="transmembrane region" description="Helical" evidence="12">
    <location>
        <begin position="619"/>
        <end position="638"/>
    </location>
</feature>
<keyword evidence="2" id="KW-0813">Transport</keyword>
<dbReference type="InterPro" id="IPR052076">
    <property type="entry name" value="TRP_cation_channel"/>
</dbReference>